<dbReference type="GO" id="GO:0016301">
    <property type="term" value="F:kinase activity"/>
    <property type="evidence" value="ECO:0007669"/>
    <property type="project" value="UniProtKB-KW"/>
</dbReference>
<protein>
    <recommendedName>
        <fullName evidence="3">Carbohydrate kinase FGGY N-terminal domain-containing protein</fullName>
    </recommendedName>
</protein>
<dbReference type="Gene3D" id="3.30.420.40">
    <property type="match status" value="1"/>
</dbReference>
<feature type="non-terminal residue" evidence="4">
    <location>
        <position position="214"/>
    </location>
</feature>
<evidence type="ECO:0000256" key="2">
    <source>
        <dbReference type="ARBA" id="ARBA00022777"/>
    </source>
</evidence>
<feature type="domain" description="Carbohydrate kinase FGGY N-terminal" evidence="3">
    <location>
        <begin position="2"/>
        <end position="211"/>
    </location>
</feature>
<dbReference type="GO" id="GO:0005975">
    <property type="term" value="P:carbohydrate metabolic process"/>
    <property type="evidence" value="ECO:0007669"/>
    <property type="project" value="InterPro"/>
</dbReference>
<dbReference type="InterPro" id="IPR043129">
    <property type="entry name" value="ATPase_NBD"/>
</dbReference>
<comment type="caution">
    <text evidence="4">The sequence shown here is derived from an EMBL/GenBank/DDBJ whole genome shotgun (WGS) entry which is preliminary data.</text>
</comment>
<gene>
    <name evidence="4" type="ORF">S01H1_03070</name>
</gene>
<keyword evidence="2" id="KW-0418">Kinase</keyword>
<dbReference type="PANTHER" id="PTHR43095">
    <property type="entry name" value="SUGAR KINASE"/>
    <property type="match status" value="1"/>
</dbReference>
<reference evidence="4" key="1">
    <citation type="journal article" date="2014" name="Front. Microbiol.">
        <title>High frequency of phylogenetically diverse reductive dehalogenase-homologous genes in deep subseafloor sedimentary metagenomes.</title>
        <authorList>
            <person name="Kawai M."/>
            <person name="Futagami T."/>
            <person name="Toyoda A."/>
            <person name="Takaki Y."/>
            <person name="Nishi S."/>
            <person name="Hori S."/>
            <person name="Arai W."/>
            <person name="Tsubouchi T."/>
            <person name="Morono Y."/>
            <person name="Uchiyama I."/>
            <person name="Ito T."/>
            <person name="Fujiyama A."/>
            <person name="Inagaki F."/>
            <person name="Takami H."/>
        </authorList>
    </citation>
    <scope>NUCLEOTIDE SEQUENCE</scope>
    <source>
        <strain evidence="4">Expedition CK06-06</strain>
    </source>
</reference>
<accession>X0SGB9</accession>
<dbReference type="EMBL" id="BARS01001617">
    <property type="protein sequence ID" value="GAF74171.1"/>
    <property type="molecule type" value="Genomic_DNA"/>
</dbReference>
<dbReference type="PANTHER" id="PTHR43095:SF5">
    <property type="entry name" value="XYLULOSE KINASE"/>
    <property type="match status" value="1"/>
</dbReference>
<dbReference type="SUPFAM" id="SSF53067">
    <property type="entry name" value="Actin-like ATPase domain"/>
    <property type="match status" value="1"/>
</dbReference>
<evidence type="ECO:0000313" key="4">
    <source>
        <dbReference type="EMBL" id="GAF74171.1"/>
    </source>
</evidence>
<proteinExistence type="predicted"/>
<keyword evidence="1" id="KW-0808">Transferase</keyword>
<name>X0SGB9_9ZZZZ</name>
<dbReference type="Pfam" id="PF00370">
    <property type="entry name" value="FGGY_N"/>
    <property type="match status" value="1"/>
</dbReference>
<dbReference type="AlphaFoldDB" id="X0SGB9"/>
<dbReference type="InterPro" id="IPR050406">
    <property type="entry name" value="FGGY_Carb_Kinase"/>
</dbReference>
<dbReference type="InterPro" id="IPR018484">
    <property type="entry name" value="FGGY_N"/>
</dbReference>
<organism evidence="4">
    <name type="scientific">marine sediment metagenome</name>
    <dbReference type="NCBI Taxonomy" id="412755"/>
    <lineage>
        <taxon>unclassified sequences</taxon>
        <taxon>metagenomes</taxon>
        <taxon>ecological metagenomes</taxon>
    </lineage>
</organism>
<evidence type="ECO:0000256" key="1">
    <source>
        <dbReference type="ARBA" id="ARBA00022679"/>
    </source>
</evidence>
<evidence type="ECO:0000259" key="3">
    <source>
        <dbReference type="Pfam" id="PF00370"/>
    </source>
</evidence>
<sequence>MYAIGVDSGTQGTKILIVDFDGKVHGRGHHPHRLISGLEPGASEQDPKTWMDALKKALKEALKNAKINPSKVVSFGVSGQQHGFVPLKKNGTPIRPSKLWNDTSTVEETKIIIKKMGGHRSYIKKLGISLAVGYTASKILWLKRKEPDNYSQLSTVLLPHNYINFYLTGKRHMEYGDASGTGLMDIRKQQWHKEAIRAIDPELEEKLPQLSHPS</sequence>